<comment type="similarity">
    <text evidence="2">Belongs to the ATP-dependent AMP-binding enzyme family.</text>
</comment>
<dbReference type="InterPro" id="IPR000873">
    <property type="entry name" value="AMP-dep_synth/lig_dom"/>
</dbReference>
<dbReference type="CDD" id="cd05930">
    <property type="entry name" value="A_NRPS"/>
    <property type="match status" value="1"/>
</dbReference>
<dbReference type="SUPFAM" id="SSF56801">
    <property type="entry name" value="Acetyl-CoA synthetase-like"/>
    <property type="match status" value="2"/>
</dbReference>
<dbReference type="SUPFAM" id="SSF47336">
    <property type="entry name" value="ACP-like"/>
    <property type="match status" value="2"/>
</dbReference>
<dbReference type="Pfam" id="PF13193">
    <property type="entry name" value="AMP-binding_C"/>
    <property type="match status" value="2"/>
</dbReference>
<dbReference type="EMBL" id="RIAS01000006">
    <property type="protein sequence ID" value="KAA8784776.1"/>
    <property type="molecule type" value="Genomic_DNA"/>
</dbReference>
<dbReference type="Gene3D" id="3.40.50.980">
    <property type="match status" value="2"/>
</dbReference>
<feature type="domain" description="Carrier" evidence="8">
    <location>
        <begin position="989"/>
        <end position="1064"/>
    </location>
</feature>
<gene>
    <name evidence="9" type="ORF">EC604_13055</name>
</gene>
<proteinExistence type="inferred from homology"/>
<dbReference type="GO" id="GO:0043041">
    <property type="term" value="P:amino acid activation for nonribosomal peptide biosynthetic process"/>
    <property type="evidence" value="ECO:0007669"/>
    <property type="project" value="TreeGrafter"/>
</dbReference>
<keyword evidence="4" id="KW-0597">Phosphoprotein</keyword>
<feature type="domain" description="Carrier" evidence="8">
    <location>
        <begin position="2043"/>
        <end position="2118"/>
    </location>
</feature>
<dbReference type="PANTHER" id="PTHR45527:SF1">
    <property type="entry name" value="FATTY ACID SYNTHASE"/>
    <property type="match status" value="1"/>
</dbReference>
<evidence type="ECO:0000256" key="4">
    <source>
        <dbReference type="ARBA" id="ARBA00022553"/>
    </source>
</evidence>
<evidence type="ECO:0000313" key="10">
    <source>
        <dbReference type="Proteomes" id="UP000323664"/>
    </source>
</evidence>
<dbReference type="InterPro" id="IPR020845">
    <property type="entry name" value="AMP-binding_CS"/>
</dbReference>
<dbReference type="InterPro" id="IPR045851">
    <property type="entry name" value="AMP-bd_C_sf"/>
</dbReference>
<reference evidence="9 10" key="1">
    <citation type="journal article" date="2019" name="J. Ind. Microbiol. Biotechnol.">
        <title>Paenibacillus amylolyticus 27C64 has a diverse set of carbohydrate-active enzymes and complete pectin deconstruction system.</title>
        <authorList>
            <person name="Keggi C."/>
            <person name="Doran-Peterson J."/>
        </authorList>
    </citation>
    <scope>NUCLEOTIDE SEQUENCE [LARGE SCALE GENOMIC DNA]</scope>
    <source>
        <strain evidence="9 10">27C64</strain>
    </source>
</reference>
<dbReference type="InterPro" id="IPR009081">
    <property type="entry name" value="PP-bd_ACP"/>
</dbReference>
<evidence type="ECO:0000256" key="5">
    <source>
        <dbReference type="ARBA" id="ARBA00022737"/>
    </source>
</evidence>
<accession>A0A5M9WT23</accession>
<dbReference type="PROSITE" id="PS50075">
    <property type="entry name" value="CARRIER"/>
    <property type="match status" value="2"/>
</dbReference>
<dbReference type="Gene3D" id="3.40.50.12780">
    <property type="entry name" value="N-terminal domain of ligase-like"/>
    <property type="match status" value="1"/>
</dbReference>
<dbReference type="GO" id="GO:0005829">
    <property type="term" value="C:cytosol"/>
    <property type="evidence" value="ECO:0007669"/>
    <property type="project" value="TreeGrafter"/>
</dbReference>
<dbReference type="NCBIfam" id="NF003417">
    <property type="entry name" value="PRK04813.1"/>
    <property type="match status" value="2"/>
</dbReference>
<dbReference type="FunFam" id="3.40.50.980:FF:000001">
    <property type="entry name" value="Non-ribosomal peptide synthetase"/>
    <property type="match status" value="2"/>
</dbReference>
<dbReference type="CDD" id="cd12116">
    <property type="entry name" value="A_NRPS_Ta1_like"/>
    <property type="match status" value="1"/>
</dbReference>
<comment type="cofactor">
    <cofactor evidence="1">
        <name>pantetheine 4'-phosphate</name>
        <dbReference type="ChEBI" id="CHEBI:47942"/>
    </cofactor>
</comment>
<keyword evidence="5" id="KW-0677">Repeat</keyword>
<dbReference type="PROSITE" id="PS00012">
    <property type="entry name" value="PHOSPHOPANTETHEINE"/>
    <property type="match status" value="2"/>
</dbReference>
<organism evidence="9 10">
    <name type="scientific">Paenibacillus amylolyticus</name>
    <dbReference type="NCBI Taxonomy" id="1451"/>
    <lineage>
        <taxon>Bacteria</taxon>
        <taxon>Bacillati</taxon>
        <taxon>Bacillota</taxon>
        <taxon>Bacilli</taxon>
        <taxon>Bacillales</taxon>
        <taxon>Paenibacillaceae</taxon>
        <taxon>Paenibacillus</taxon>
    </lineage>
</organism>
<dbReference type="SUPFAM" id="SSF53474">
    <property type="entry name" value="alpha/beta-Hydrolases"/>
    <property type="match status" value="1"/>
</dbReference>
<evidence type="ECO:0000256" key="3">
    <source>
        <dbReference type="ARBA" id="ARBA00022450"/>
    </source>
</evidence>
<dbReference type="Pfam" id="PF00501">
    <property type="entry name" value="AMP-binding"/>
    <property type="match status" value="2"/>
</dbReference>
<dbReference type="Gene3D" id="2.30.38.10">
    <property type="entry name" value="Luciferase, Domain 3"/>
    <property type="match status" value="1"/>
</dbReference>
<comment type="caution">
    <text evidence="9">The sequence shown here is derived from an EMBL/GenBank/DDBJ whole genome shotgun (WGS) entry which is preliminary data.</text>
</comment>
<dbReference type="SMART" id="SM00823">
    <property type="entry name" value="PKS_PP"/>
    <property type="match status" value="2"/>
</dbReference>
<keyword evidence="3" id="KW-0596">Phosphopantetheine</keyword>
<dbReference type="Proteomes" id="UP000323664">
    <property type="component" value="Unassembled WGS sequence"/>
</dbReference>
<dbReference type="PANTHER" id="PTHR45527">
    <property type="entry name" value="NONRIBOSOMAL PEPTIDE SYNTHETASE"/>
    <property type="match status" value="1"/>
</dbReference>
<evidence type="ECO:0000259" key="8">
    <source>
        <dbReference type="PROSITE" id="PS50075"/>
    </source>
</evidence>
<keyword evidence="6" id="KW-0045">Antibiotic biosynthesis</keyword>
<evidence type="ECO:0000256" key="6">
    <source>
        <dbReference type="ARBA" id="ARBA00023194"/>
    </source>
</evidence>
<dbReference type="InterPro" id="IPR006162">
    <property type="entry name" value="Ppantetheine_attach_site"/>
</dbReference>
<dbReference type="GO" id="GO:0047527">
    <property type="term" value="F:2,3-dihydroxybenzoate-serine ligase activity"/>
    <property type="evidence" value="ECO:0007669"/>
    <property type="project" value="TreeGrafter"/>
</dbReference>
<dbReference type="Gene3D" id="3.30.300.30">
    <property type="match status" value="2"/>
</dbReference>
<dbReference type="CDD" id="cd19531">
    <property type="entry name" value="LCL_NRPS-like"/>
    <property type="match status" value="1"/>
</dbReference>
<dbReference type="InterPro" id="IPR036736">
    <property type="entry name" value="ACP-like_sf"/>
</dbReference>
<name>A0A5M9WT23_PAEAM</name>
<dbReference type="GO" id="GO:0009366">
    <property type="term" value="C:enterobactin synthetase complex"/>
    <property type="evidence" value="ECO:0007669"/>
    <property type="project" value="TreeGrafter"/>
</dbReference>
<dbReference type="Gene3D" id="3.40.50.1820">
    <property type="entry name" value="alpha/beta hydrolase"/>
    <property type="match status" value="1"/>
</dbReference>
<evidence type="ECO:0000256" key="2">
    <source>
        <dbReference type="ARBA" id="ARBA00006432"/>
    </source>
</evidence>
<dbReference type="NCBIfam" id="TIGR01733">
    <property type="entry name" value="AA-adenyl-dom"/>
    <property type="match status" value="2"/>
</dbReference>
<dbReference type="Pfam" id="PF00975">
    <property type="entry name" value="Thioesterase"/>
    <property type="match status" value="1"/>
</dbReference>
<dbReference type="GO" id="GO:0031177">
    <property type="term" value="F:phosphopantetheine binding"/>
    <property type="evidence" value="ECO:0007669"/>
    <property type="project" value="InterPro"/>
</dbReference>
<evidence type="ECO:0000256" key="1">
    <source>
        <dbReference type="ARBA" id="ARBA00001957"/>
    </source>
</evidence>
<dbReference type="PROSITE" id="PS00455">
    <property type="entry name" value="AMP_BINDING"/>
    <property type="match status" value="2"/>
</dbReference>
<dbReference type="FunFam" id="3.40.50.12780:FF:000012">
    <property type="entry name" value="Non-ribosomal peptide synthetase"/>
    <property type="match status" value="1"/>
</dbReference>
<dbReference type="Gene3D" id="1.10.1200.10">
    <property type="entry name" value="ACP-like"/>
    <property type="match status" value="2"/>
</dbReference>
<dbReference type="InterPro" id="IPR001031">
    <property type="entry name" value="Thioesterase"/>
</dbReference>
<dbReference type="InterPro" id="IPR001242">
    <property type="entry name" value="Condensation_dom"/>
</dbReference>
<dbReference type="Pfam" id="PF00550">
    <property type="entry name" value="PP-binding"/>
    <property type="match status" value="2"/>
</dbReference>
<evidence type="ECO:0000256" key="7">
    <source>
        <dbReference type="ARBA" id="ARBA00023268"/>
    </source>
</evidence>
<dbReference type="InterPro" id="IPR020806">
    <property type="entry name" value="PKS_PP-bd"/>
</dbReference>
<dbReference type="InterPro" id="IPR029058">
    <property type="entry name" value="AB_hydrolase_fold"/>
</dbReference>
<dbReference type="Gene3D" id="3.30.559.10">
    <property type="entry name" value="Chloramphenicol acetyltransferase-like domain"/>
    <property type="match status" value="2"/>
</dbReference>
<dbReference type="GO" id="GO:0008610">
    <property type="term" value="P:lipid biosynthetic process"/>
    <property type="evidence" value="ECO:0007669"/>
    <property type="project" value="UniProtKB-ARBA"/>
</dbReference>
<dbReference type="SUPFAM" id="SSF52777">
    <property type="entry name" value="CoA-dependent acyltransferases"/>
    <property type="match status" value="4"/>
</dbReference>
<dbReference type="InterPro" id="IPR023213">
    <property type="entry name" value="CAT-like_dom_sf"/>
</dbReference>
<dbReference type="Gene3D" id="3.30.559.30">
    <property type="entry name" value="Nonribosomal peptide synthetase, condensation domain"/>
    <property type="match status" value="2"/>
</dbReference>
<sequence length="2405" mass="274144">MMIRCCRNCSTKKFTGRGCIYFMNYLSKENVSEVLELSHIQKEYLQQHAVNQLVFELPLNIDRSQIQRTWDTLVEDSPALRTIFRSLKNRTVQVVLKSIPIELHWMDREAVSLADQQVEIELVAKEYRGEFLISEEPLHRVAILTFGQARTVLIWTFNVLSIDMYSCELLFDKWMVQAKAIQDKDLRYGDIKSYLQWEAEQDGKPAQDYWSDKMGQYSFSALQVPETQSSSENQSIYKKMNADLPEDLVDLIKECSRQHNTSLNSIVYSAWLLALHVYTGDVNVACGSTLTADLETFPTTDGMIGSFSHSLPIQVRLDSSQKCIDVIQDVEYQLKSIRTFGSTTVTMVKNNTSSQQDRLLFDTNLTINHDRSIEKSHGVLFKESQSFLEIFITMGTKWNIEFHNSSGASLEQLEHIMLHFQTILRSVVVGMNHCLDTLTLLPETERKRLVHDFNQSNIAPFSVSHTVNEIIEEQVRRYPDKIAVVCNEKSLTYQEINDRANRLAGWLRDQHLKPDDLVGIWADRSIEMLTSIVAVMKAGGAYVPLDISYPDKRLQHIVENGNISIMLIDHQAKSRYFDVFQDSSERPKFLTIQTVVETIEGDHPLYRFPTDNLNVIHTNNNLANVFFTSGSTGQPKGAMIEHEGMLNHLYAKINLLGLNEESIVAQNASHCFDISVWQFLAPLMVGGQVIIYPNEVAMDPLRLLESVCTYQVNVLEMVPAISELFLQSATENQFKLEHLHYMISTGEGLSVPLLQRWQSSYPDVKVVNTYGATECSDDTSHIVIDKNYHHNDHYVELGKPIPNMKHYVLDSWKRMVPIGCNGEIYISGIGVGRGYLNDIERTGAAFFSYKLHGEDMQKFYKTGDLGRYTPEGRLMFISRSDFQVKIRGLRIELGEIESVLLKHDEVRQVIVVAEARDHGEHEIAAYLVLNSNISEKELRDYMGALLPVYMIPQRMMILEEMPLNQNGKIDRKALPLIGDNSFSEEHYVAPEGYWENTVTKIWFDVLGLERISVEAPFFSLGGNSLKTIQVRSRFKQHLGIDVSIKSLFEHQTIRKLAIFLNQTSTTEGHEQQSIEKLEPATSYAMSNAQHRLYFLNLLEPHNHSYNMLVSLDFKREMNQAIFQKAVVALVDKHESLRTTFVLNDGVPAQRITAQANIEVKFEDISGLNQTAQMKKIDQIEREEKSFSFDLEQGPLFKVQVTEVSVNHFIIWMSMHHIISDYWSWQIIVKDLMELYESYEKNNKFPSVKNATVYHYKEYANWQNKRFENGELQGMRTYWLNQLTGELPTLNMPIDYASSVTSNFSASQVDGFIPNAQLEKFKKMSLQHNTSLFVTLLSLYGVLLTRLSQQKDLIIGTPEAGRHQMQFEDVVGFFVNNLILRMNFEGDPSFLDVLKKNRDMTIEAYSNSEYPFNLLVEDLKLERDFNRPTLYNSQFQLIPLEDGLLTDQMNIQLRSTKNYYMDVDLSLLATEVKEGLKLELQYRTDIFNEATVSRWMNYFTHIVEFVLTTPTTKIDHIPLVTGEERDLQLYQWNQTERKNSGRYTAIRRFEEMVEHYPSRIAVEHHQEQFSYQELAQKVDQCASALCAKGMNRGSKVAVSMRNSANLVVSLLAIWKTGAAYVPLDPYFPQERLAYMLADSDAQLLLVDNTTSGTWESHDIPSLNVQTRLASSAMTGGSAIVDRSEPEGLAYILYTSGSTGKPKGVEISHQALSNFLTSMSEEPGMSKEDRLLSVTSISFDISVLELFLPLTTGARVLLVDRETATDGISLSRLIQEKEPTMMQATPSTWQLLLASGWEGSPELKILCGGESWSRELAGQLQARSKELWNMYGPTETTIWSAIHHVREQEGRIPIGRPIANTQMYVLDRGKEPVPIGVAGELYIGGEGVANGYWNRGELTEEKFVDNVFTGKGKMYGTGDLARYNAEGILECLGRIDQQVKIRGYRIELSEIEHQLLQHEAVENAVVVSVQVGEAAQLAAYLVLQPGMSWPGHQAIRQHLQQTLPEYMVPVLYREIEKLPLTPNGKIDRKSLPMIIDLQHDKSYVPPRDLQELKMTKIWEKILKVHPISVTTNFFSIGGHSLKAIQLLHEINAEFGTELRLASLLKEPTIASICALLGGEKQNLASSYLIQLQEGENRSTSPLILIHPQGGGILHYFHLVNSLGTSECIYGIQAPGYESDEEPLDSIEEMAELYVTEIKRKIPTGPYKLIGWSFGGMVAYEMARMFEKMGEKIEFIGLFDVQPLDQSMNIYDEFTEQDAIMYFATLFDLDPLQFDRTDSETALNLLLDEARKREDWPVGMSSKQLKQKMNVLVAAGQAMRKYRYGNPINSDLQLFYVQEVSKHLHKLINPSHWKHRTKGTLSTFLVPGDHNTMALPPHVDELAQMIMTYWNEYSAEGGRETIDIGSQK</sequence>
<dbReference type="Pfam" id="PF00668">
    <property type="entry name" value="Condensation"/>
    <property type="match status" value="2"/>
</dbReference>
<dbReference type="InterPro" id="IPR025110">
    <property type="entry name" value="AMP-bd_C"/>
</dbReference>
<dbReference type="InterPro" id="IPR010071">
    <property type="entry name" value="AA_adenyl_dom"/>
</dbReference>
<protein>
    <submittedName>
        <fullName evidence="9">Amino acid adenylation domain-containing protein</fullName>
    </submittedName>
</protein>
<evidence type="ECO:0000313" key="9">
    <source>
        <dbReference type="EMBL" id="KAA8784776.1"/>
    </source>
</evidence>
<keyword evidence="7" id="KW-0511">Multifunctional enzyme</keyword>
<dbReference type="InterPro" id="IPR042099">
    <property type="entry name" value="ANL_N_sf"/>
</dbReference>
<dbReference type="GO" id="GO:0009239">
    <property type="term" value="P:enterobactin biosynthetic process"/>
    <property type="evidence" value="ECO:0007669"/>
    <property type="project" value="TreeGrafter"/>
</dbReference>